<accession>A0ABV4P700</accession>
<name>A0ABV4P700_9GAMM</name>
<gene>
    <name evidence="2" type="ORF">ACCI49_25045</name>
</gene>
<organism evidence="2 3">
    <name type="scientific">Microbulbifer epialgicus</name>
    <dbReference type="NCBI Taxonomy" id="393907"/>
    <lineage>
        <taxon>Bacteria</taxon>
        <taxon>Pseudomonadati</taxon>
        <taxon>Pseudomonadota</taxon>
        <taxon>Gammaproteobacteria</taxon>
        <taxon>Cellvibrionales</taxon>
        <taxon>Microbulbiferaceae</taxon>
        <taxon>Microbulbifer</taxon>
    </lineage>
</organism>
<comment type="caution">
    <text evidence="2">The sequence shown here is derived from an EMBL/GenBank/DDBJ whole genome shotgun (WGS) entry which is preliminary data.</text>
</comment>
<reference evidence="2 3" key="1">
    <citation type="submission" date="2024-08" db="EMBL/GenBank/DDBJ databases">
        <authorList>
            <person name="Ishaq N."/>
        </authorList>
    </citation>
    <scope>NUCLEOTIDE SEQUENCE [LARGE SCALE GENOMIC DNA]</scope>
    <source>
        <strain evidence="2 3">DSM 18651</strain>
    </source>
</reference>
<dbReference type="SUPFAM" id="SSF56601">
    <property type="entry name" value="beta-lactamase/transpeptidase-like"/>
    <property type="match status" value="1"/>
</dbReference>
<dbReference type="PANTHER" id="PTHR46825:SF9">
    <property type="entry name" value="BETA-LACTAMASE-RELATED DOMAIN-CONTAINING PROTEIN"/>
    <property type="match status" value="1"/>
</dbReference>
<dbReference type="InterPro" id="IPR001466">
    <property type="entry name" value="Beta-lactam-related"/>
</dbReference>
<sequence length="141" mass="15729">MPVKVNSVFPINSMTKAFTGVALVQLVEQGHLSLDEEIGSHLSDLPDSWKSMKIKHLMAHTSGLPNIMSGYQADLIVRGNPEASWQQVKTLPLQFKKNTQFRYNQTGYVITGKIIDKYVEGGFSKFITDNQLITIGMKLTS</sequence>
<dbReference type="EC" id="3.-.-.-" evidence="2"/>
<dbReference type="Pfam" id="PF00144">
    <property type="entry name" value="Beta-lactamase"/>
    <property type="match status" value="1"/>
</dbReference>
<evidence type="ECO:0000259" key="1">
    <source>
        <dbReference type="Pfam" id="PF00144"/>
    </source>
</evidence>
<evidence type="ECO:0000313" key="2">
    <source>
        <dbReference type="EMBL" id="MFA0814137.1"/>
    </source>
</evidence>
<dbReference type="RefSeq" id="WP_371841978.1">
    <property type="nucleotide sequence ID" value="NZ_JBGMEK010000284.1"/>
</dbReference>
<dbReference type="InterPro" id="IPR050491">
    <property type="entry name" value="AmpC-like"/>
</dbReference>
<keyword evidence="3" id="KW-1185">Reference proteome</keyword>
<dbReference type="GO" id="GO:0016787">
    <property type="term" value="F:hydrolase activity"/>
    <property type="evidence" value="ECO:0007669"/>
    <property type="project" value="UniProtKB-KW"/>
</dbReference>
<keyword evidence="2" id="KW-0378">Hydrolase</keyword>
<dbReference type="PANTHER" id="PTHR46825">
    <property type="entry name" value="D-ALANYL-D-ALANINE-CARBOXYPEPTIDASE/ENDOPEPTIDASE AMPH"/>
    <property type="match status" value="1"/>
</dbReference>
<feature type="domain" description="Beta-lactamase-related" evidence="1">
    <location>
        <begin position="2"/>
        <end position="140"/>
    </location>
</feature>
<protein>
    <submittedName>
        <fullName evidence="2">Serine hydrolase domain-containing protein</fullName>
        <ecNumber evidence="2">3.-.-.-</ecNumber>
    </submittedName>
</protein>
<evidence type="ECO:0000313" key="3">
    <source>
        <dbReference type="Proteomes" id="UP001569428"/>
    </source>
</evidence>
<proteinExistence type="predicted"/>
<dbReference type="Proteomes" id="UP001569428">
    <property type="component" value="Unassembled WGS sequence"/>
</dbReference>
<dbReference type="EMBL" id="JBGMEK010000284">
    <property type="protein sequence ID" value="MFA0814137.1"/>
    <property type="molecule type" value="Genomic_DNA"/>
</dbReference>
<dbReference type="Gene3D" id="3.40.710.10">
    <property type="entry name" value="DD-peptidase/beta-lactamase superfamily"/>
    <property type="match status" value="1"/>
</dbReference>
<dbReference type="InterPro" id="IPR012338">
    <property type="entry name" value="Beta-lactam/transpept-like"/>
</dbReference>